<evidence type="ECO:0000256" key="2">
    <source>
        <dbReference type="SAM" id="SignalP"/>
    </source>
</evidence>
<feature type="signal peptide" evidence="2">
    <location>
        <begin position="1"/>
        <end position="28"/>
    </location>
</feature>
<organism evidence="3 4">
    <name type="scientific">Imshaugia aleurites</name>
    <dbReference type="NCBI Taxonomy" id="172621"/>
    <lineage>
        <taxon>Eukaryota</taxon>
        <taxon>Fungi</taxon>
        <taxon>Dikarya</taxon>
        <taxon>Ascomycota</taxon>
        <taxon>Pezizomycotina</taxon>
        <taxon>Lecanoromycetes</taxon>
        <taxon>OSLEUM clade</taxon>
        <taxon>Lecanoromycetidae</taxon>
        <taxon>Lecanorales</taxon>
        <taxon>Lecanorineae</taxon>
        <taxon>Parmeliaceae</taxon>
        <taxon>Imshaugia</taxon>
    </lineage>
</organism>
<proteinExistence type="predicted"/>
<comment type="caution">
    <text evidence="3">The sequence shown here is derived from an EMBL/GenBank/DDBJ whole genome shotgun (WGS) entry which is preliminary data.</text>
</comment>
<gene>
    <name evidence="3" type="ORF">IMSHALPRED_011001</name>
</gene>
<dbReference type="GO" id="GO:0006508">
    <property type="term" value="P:proteolysis"/>
    <property type="evidence" value="ECO:0007669"/>
    <property type="project" value="InterPro"/>
</dbReference>
<feature type="compositionally biased region" description="Low complexity" evidence="1">
    <location>
        <begin position="1019"/>
        <end position="1058"/>
    </location>
</feature>
<feature type="region of interest" description="Disordered" evidence="1">
    <location>
        <begin position="1019"/>
        <end position="1062"/>
    </location>
</feature>
<feature type="chain" id="PRO_5034905653" description="Peptidase S8/S53 domain-containing protein" evidence="2">
    <location>
        <begin position="29"/>
        <end position="1101"/>
    </location>
</feature>
<feature type="region of interest" description="Disordered" evidence="1">
    <location>
        <begin position="298"/>
        <end position="404"/>
    </location>
</feature>
<feature type="compositionally biased region" description="Acidic residues" evidence="1">
    <location>
        <begin position="315"/>
        <end position="332"/>
    </location>
</feature>
<dbReference type="EMBL" id="CAJPDT010000096">
    <property type="protein sequence ID" value="CAF9937051.1"/>
    <property type="molecule type" value="Genomic_DNA"/>
</dbReference>
<dbReference type="Gene3D" id="3.40.50.200">
    <property type="entry name" value="Peptidase S8/S53 domain"/>
    <property type="match status" value="1"/>
</dbReference>
<reference evidence="3" key="1">
    <citation type="submission" date="2021-03" db="EMBL/GenBank/DDBJ databases">
        <authorList>
            <person name="Tagirdzhanova G."/>
        </authorList>
    </citation>
    <scope>NUCLEOTIDE SEQUENCE</scope>
</reference>
<protein>
    <recommendedName>
        <fullName evidence="5">Peptidase S8/S53 domain-containing protein</fullName>
    </recommendedName>
</protein>
<dbReference type="AlphaFoldDB" id="A0A8H3G6H0"/>
<evidence type="ECO:0000313" key="3">
    <source>
        <dbReference type="EMBL" id="CAF9937051.1"/>
    </source>
</evidence>
<dbReference type="Proteomes" id="UP000664534">
    <property type="component" value="Unassembled WGS sequence"/>
</dbReference>
<dbReference type="GO" id="GO:0004252">
    <property type="term" value="F:serine-type endopeptidase activity"/>
    <property type="evidence" value="ECO:0007669"/>
    <property type="project" value="InterPro"/>
</dbReference>
<feature type="compositionally biased region" description="Low complexity" evidence="1">
    <location>
        <begin position="373"/>
        <end position="404"/>
    </location>
</feature>
<dbReference type="OrthoDB" id="206201at2759"/>
<name>A0A8H3G6H0_9LECA</name>
<accession>A0A8H3G6H0</accession>
<dbReference type="SUPFAM" id="SSF52743">
    <property type="entry name" value="Subtilisin-like"/>
    <property type="match status" value="1"/>
</dbReference>
<keyword evidence="2" id="KW-0732">Signal</keyword>
<sequence>MPISADCNSISLISLLILFLLNIPSSFSYAVVAGRQVLEPVVLESGNGIVFLPANSATATSSSQPTTLLQSAQGLALTLSQPIQTSGADLGQILSGAAKGSPSATFTPTSSSFSNLAGTNSSIWPSSITFVSESSSVPIVGIAFITTVGGTSFITNTQPKQSLITPTTSAIGQVAIIEGNTTTTLKLASLPTASPLPQASGIQVISESGSPVTYSPLTLLGYSSSEPAEISTNFVEVINGRTTTQGGWWLIGAGGIIDPPKNRPWKNDGDIGVGCIGGPLLCNTAWVDIGGGFGVQIPGSGEIGPPGYPGGPVDGVDDEPEESPPPYEDIDTPADGSGSNGDPQDDPDEKKTADRQTTQPRDKKTASEREKTATASSSKHSTTFSYTSRMTTASASKHSISSSYTSRMTTFSVNTTTRATSSSPISSSASRAQYFINAAVNASQEKISALLKEFDPNAAEKSYAPDVGATPADGGFWVGYNLTLNQAQNFSRRNDILMVDTYTDTTLSFATQTPVAVISDTDAVTLWTLMSDTTSTQAGLLPSATHNLGVRNEPYDSSSGFHFRNGDIENRTAKLETNDLIGRNLIQARDAGTRLVRQGLSPKDLSVLSQKPGVPNVRGVDFVFSERKGDGTWTYLIDTGVNPLHLEGVYGKFNIDDNPIIDETVTWLQNPLISFGGDYHGHGTCMASKICGKRCGAAKQAKIIPCLVSGEFKSFLLVLDKIILDIPRRWNLSPPQALPGLTTVSISLGWKEDMIGGQEGKDDLLAKLKALINLGAVIAVSAGNGANPSDEQNYEGFLSSRWPAVLATTTLPSLIRVGAVDLTGKATAFSQDADVYTVGLDAPCANRSTNLWNMQSDGTSGATATFVGDVDLRMSLPNNSFGFGNDISQYQQKVKDFYTVGYNRRNPSAHPEGAYRRPGQYANVVWNGQDGRQSTICPLLLTPGAIKKRDDSTLSADSELEPADICANYTVSASATSRTSIETPSTISLAYTKATLKSTFSKVKRSTAIIRSSSLVQSSSSSASSSSSSSSSSTTPQVSPAKPRSADAAAPATTSAKSSCDDRAWYSDEAECDARCFPQPCTEVVDGFSNAFPSFVCECKS</sequence>
<evidence type="ECO:0000256" key="1">
    <source>
        <dbReference type="SAM" id="MobiDB-lite"/>
    </source>
</evidence>
<feature type="compositionally biased region" description="Basic and acidic residues" evidence="1">
    <location>
        <begin position="348"/>
        <end position="372"/>
    </location>
</feature>
<keyword evidence="4" id="KW-1185">Reference proteome</keyword>
<dbReference type="CDD" id="cd00306">
    <property type="entry name" value="Peptidases_S8_S53"/>
    <property type="match status" value="1"/>
</dbReference>
<evidence type="ECO:0000313" key="4">
    <source>
        <dbReference type="Proteomes" id="UP000664534"/>
    </source>
</evidence>
<dbReference type="InterPro" id="IPR036852">
    <property type="entry name" value="Peptidase_S8/S53_dom_sf"/>
</dbReference>
<evidence type="ECO:0008006" key="5">
    <source>
        <dbReference type="Google" id="ProtNLM"/>
    </source>
</evidence>